<feature type="transmembrane region" description="Helical" evidence="1">
    <location>
        <begin position="70"/>
        <end position="88"/>
    </location>
</feature>
<dbReference type="EMBL" id="CP110615">
    <property type="protein sequence ID" value="UZJ23477.1"/>
    <property type="molecule type" value="Genomic_DNA"/>
</dbReference>
<feature type="transmembrane region" description="Helical" evidence="1">
    <location>
        <begin position="41"/>
        <end position="58"/>
    </location>
</feature>
<keyword evidence="1" id="KW-1133">Transmembrane helix</keyword>
<evidence type="ECO:0000313" key="2">
    <source>
        <dbReference type="EMBL" id="UZJ23477.1"/>
    </source>
</evidence>
<evidence type="ECO:0000313" key="3">
    <source>
        <dbReference type="Proteomes" id="UP001164965"/>
    </source>
</evidence>
<gene>
    <name evidence="2" type="ORF">RHODO2019_09545</name>
</gene>
<dbReference type="PANTHER" id="PTHR32251">
    <property type="entry name" value="3-OXO-5-ALPHA-STEROID 4-DEHYDROGENASE"/>
    <property type="match status" value="1"/>
</dbReference>
<keyword evidence="3" id="KW-1185">Reference proteome</keyword>
<dbReference type="RefSeq" id="WP_265381584.1">
    <property type="nucleotide sequence ID" value="NZ_CP110615.1"/>
</dbReference>
<feature type="transmembrane region" description="Helical" evidence="1">
    <location>
        <begin position="144"/>
        <end position="163"/>
    </location>
</feature>
<evidence type="ECO:0000256" key="1">
    <source>
        <dbReference type="SAM" id="Phobius"/>
    </source>
</evidence>
<organism evidence="2 3">
    <name type="scientific">Rhodococcus antarcticus</name>
    <dbReference type="NCBI Taxonomy" id="2987751"/>
    <lineage>
        <taxon>Bacteria</taxon>
        <taxon>Bacillati</taxon>
        <taxon>Actinomycetota</taxon>
        <taxon>Actinomycetes</taxon>
        <taxon>Mycobacteriales</taxon>
        <taxon>Nocardiaceae</taxon>
        <taxon>Rhodococcus</taxon>
    </lineage>
</organism>
<dbReference type="PANTHER" id="PTHR32251:SF17">
    <property type="entry name" value="STEROID 5-ALPHA REDUCTASE C-TERMINAL DOMAIN-CONTAINING PROTEIN"/>
    <property type="match status" value="1"/>
</dbReference>
<sequence length="274" mass="29169">MISPGTVLLTLLLSAVAILVVFLATFGWALAAGKQAVVDIVWGPGFAVVALVAYLVAAGTDAGVGGRPTVLLVLVVAWGLRLGGHIFARSRGAGEDPRYEAIMAEATGDPRLHAFRKVYLTQAVVMWVVSLPVQVGMSATGGGALVATLVGLGVLLWLVGFVFETVGDAQLTRFKADPANKGTVMDSGLWRYTRHPNYFGDVCVWWGIFLVSLASPWVLVTVVGLLLMTRLLTKTTGKELMEKHLSTREGYAEYVERTSGFLPLPPGSRGARSS</sequence>
<dbReference type="Gene3D" id="1.20.120.1630">
    <property type="match status" value="1"/>
</dbReference>
<name>A0ABY6NVR4_9NOCA</name>
<feature type="transmembrane region" description="Helical" evidence="1">
    <location>
        <begin position="204"/>
        <end position="228"/>
    </location>
</feature>
<proteinExistence type="predicted"/>
<reference evidence="2" key="1">
    <citation type="submission" date="2022-10" db="EMBL/GenBank/DDBJ databases">
        <title>Rhodococcus sp.75.</title>
        <authorList>
            <person name="Sun M."/>
        </authorList>
    </citation>
    <scope>NUCLEOTIDE SEQUENCE</scope>
    <source>
        <strain evidence="2">75</strain>
    </source>
</reference>
<dbReference type="PROSITE" id="PS50244">
    <property type="entry name" value="S5A_REDUCTASE"/>
    <property type="match status" value="1"/>
</dbReference>
<keyword evidence="1" id="KW-0472">Membrane</keyword>
<dbReference type="Pfam" id="PF06966">
    <property type="entry name" value="DUF1295"/>
    <property type="match status" value="1"/>
</dbReference>
<protein>
    <submittedName>
        <fullName evidence="2">DUF1295 domain-containing protein</fullName>
    </submittedName>
</protein>
<accession>A0ABY6NVR4</accession>
<dbReference type="Proteomes" id="UP001164965">
    <property type="component" value="Chromosome"/>
</dbReference>
<dbReference type="InterPro" id="IPR010721">
    <property type="entry name" value="UstE-like"/>
</dbReference>
<keyword evidence="1" id="KW-0812">Transmembrane</keyword>